<feature type="domain" description="XdhC- CoxI" evidence="1">
    <location>
        <begin position="12"/>
        <end position="72"/>
    </location>
</feature>
<proteinExistence type="predicted"/>
<name>A0A1M6S1L6_9FIRM</name>
<dbReference type="OrthoDB" id="9773039at2"/>
<organism evidence="3 4">
    <name type="scientific">Desulforamulus aeronauticus DSM 10349</name>
    <dbReference type="NCBI Taxonomy" id="1121421"/>
    <lineage>
        <taxon>Bacteria</taxon>
        <taxon>Bacillati</taxon>
        <taxon>Bacillota</taxon>
        <taxon>Clostridia</taxon>
        <taxon>Eubacteriales</taxon>
        <taxon>Peptococcaceae</taxon>
        <taxon>Desulforamulus</taxon>
    </lineage>
</organism>
<dbReference type="Pfam" id="PF02625">
    <property type="entry name" value="XdhC_CoxI"/>
    <property type="match status" value="1"/>
</dbReference>
<dbReference type="EMBL" id="FRAR01000012">
    <property type="protein sequence ID" value="SHK38437.1"/>
    <property type="molecule type" value="Genomic_DNA"/>
</dbReference>
<dbReference type="InterPro" id="IPR052698">
    <property type="entry name" value="MoCofactor_Util/Proc"/>
</dbReference>
<evidence type="ECO:0000259" key="2">
    <source>
        <dbReference type="Pfam" id="PF13478"/>
    </source>
</evidence>
<dbReference type="PANTHER" id="PTHR30388">
    <property type="entry name" value="ALDEHYDE OXIDOREDUCTASE MOLYBDENUM COFACTOR ASSEMBLY PROTEIN"/>
    <property type="match status" value="1"/>
</dbReference>
<dbReference type="AlphaFoldDB" id="A0A1M6S1L6"/>
<reference evidence="4" key="1">
    <citation type="submission" date="2016-11" db="EMBL/GenBank/DDBJ databases">
        <authorList>
            <person name="Varghese N."/>
            <person name="Submissions S."/>
        </authorList>
    </citation>
    <scope>NUCLEOTIDE SEQUENCE [LARGE SCALE GENOMIC DNA]</scope>
    <source>
        <strain evidence="4">DSM 10349</strain>
    </source>
</reference>
<dbReference type="Pfam" id="PF13478">
    <property type="entry name" value="XdhC_C"/>
    <property type="match status" value="1"/>
</dbReference>
<evidence type="ECO:0000259" key="1">
    <source>
        <dbReference type="Pfam" id="PF02625"/>
    </source>
</evidence>
<dbReference type="RefSeq" id="WP_072912988.1">
    <property type="nucleotide sequence ID" value="NZ_FRAR01000012.1"/>
</dbReference>
<dbReference type="NCBIfam" id="NF045664">
    <property type="entry name" value="XdhC_rel_AOR"/>
    <property type="match status" value="1"/>
</dbReference>
<dbReference type="STRING" id="1121421.SAMN02745123_01669"/>
<evidence type="ECO:0000313" key="4">
    <source>
        <dbReference type="Proteomes" id="UP000183997"/>
    </source>
</evidence>
<dbReference type="InterPro" id="IPR027051">
    <property type="entry name" value="XdhC_Rossmann_dom"/>
</dbReference>
<dbReference type="InterPro" id="IPR003777">
    <property type="entry name" value="XdhC_CoxI"/>
</dbReference>
<protein>
    <submittedName>
        <fullName evidence="3">Xanthine dehydrogenase accessory factor</fullName>
    </submittedName>
</protein>
<evidence type="ECO:0000313" key="3">
    <source>
        <dbReference type="EMBL" id="SHK38437.1"/>
    </source>
</evidence>
<dbReference type="Proteomes" id="UP000183997">
    <property type="component" value="Unassembled WGS sequence"/>
</dbReference>
<keyword evidence="4" id="KW-1185">Reference proteome</keyword>
<gene>
    <name evidence="3" type="ORF">SAMN02745123_01669</name>
</gene>
<dbReference type="PANTHER" id="PTHR30388:SF6">
    <property type="entry name" value="XANTHINE DEHYDROGENASE SUBUNIT A-RELATED"/>
    <property type="match status" value="1"/>
</dbReference>
<dbReference type="Gene3D" id="3.40.50.720">
    <property type="entry name" value="NAD(P)-binding Rossmann-like Domain"/>
    <property type="match status" value="1"/>
</dbReference>
<sequence length="344" mass="38324">MKKLYQAMLDFLEQGKSFVQATILTQSGSAPRTAGAKMIILPDQSFLGTIGGGLVEAKVQELAVEVFKTRQRVRKEFNLTGSEAGQMDMICGGRLEVLVEHLDATNEQLLPVYQAMVKAIENRRRVVLVTPLEVTDSSQTFLIKEDHSIIGTFTGPTEWVEKFASLSGRYPQVITLAGQRFLVEPITSNGTVYIFGAGHVSQKLSLLTTFVDFRTVVLDDREEFANRGRFPSVDEVLVLESFEQAFKDLEIERDSYLIIVTRGHAYDKAVLAQALRTNAGYIGMIGSEKKRDTIYRALRQEGFTEADMQRVHSPIGLEIKAETPEEIAVSITAELIKIRSGQSR</sequence>
<accession>A0A1M6S1L6</accession>
<feature type="domain" description="XdhC Rossmann" evidence="2">
    <location>
        <begin position="192"/>
        <end position="335"/>
    </location>
</feature>